<proteinExistence type="predicted"/>
<evidence type="ECO:0000313" key="2">
    <source>
        <dbReference type="EMBL" id="TCS96815.1"/>
    </source>
</evidence>
<evidence type="ECO:0000259" key="1">
    <source>
        <dbReference type="Pfam" id="PF25164"/>
    </source>
</evidence>
<evidence type="ECO:0000313" key="3">
    <source>
        <dbReference type="Proteomes" id="UP000294937"/>
    </source>
</evidence>
<sequence length="145" mass="16597">MRIPFGFNQRGEKVHIDHATKKDQYTCIECGQPLIVRDGLIMPKYFAHFQSQKLCPLLTFEGSSSFDNNSTGPADGIHQHFPEWMAYIRALEKGETEEAAKQLTKITPSKKCRENLWNKPSLLVRPLSVYFSQIDTVTPNSHLLF</sequence>
<dbReference type="EMBL" id="SMAG01000001">
    <property type="protein sequence ID" value="TCS96815.1"/>
    <property type="molecule type" value="Genomic_DNA"/>
</dbReference>
<keyword evidence="3" id="KW-1185">Reference proteome</keyword>
<dbReference type="AlphaFoldDB" id="A0A4R3LC41"/>
<dbReference type="Proteomes" id="UP000294937">
    <property type="component" value="Unassembled WGS sequence"/>
</dbReference>
<organism evidence="2 3">
    <name type="scientific">Hazenella coriacea</name>
    <dbReference type="NCBI Taxonomy" id="1179467"/>
    <lineage>
        <taxon>Bacteria</taxon>
        <taxon>Bacillati</taxon>
        <taxon>Bacillota</taxon>
        <taxon>Bacilli</taxon>
        <taxon>Bacillales</taxon>
        <taxon>Thermoactinomycetaceae</taxon>
        <taxon>Hazenella</taxon>
    </lineage>
</organism>
<name>A0A4R3LC41_9BACL</name>
<dbReference type="Pfam" id="PF25164">
    <property type="entry name" value="CoiA_N"/>
    <property type="match status" value="1"/>
</dbReference>
<dbReference type="OrthoDB" id="3784230at2"/>
<gene>
    <name evidence="2" type="ORF">EDD58_101457</name>
</gene>
<dbReference type="RefSeq" id="WP_131923197.1">
    <property type="nucleotide sequence ID" value="NZ_SMAG01000001.1"/>
</dbReference>
<protein>
    <recommendedName>
        <fullName evidence="1">Competence protein CoiA-like N-terminal domain-containing protein</fullName>
    </recommendedName>
</protein>
<comment type="caution">
    <text evidence="2">The sequence shown here is derived from an EMBL/GenBank/DDBJ whole genome shotgun (WGS) entry which is preliminary data.</text>
</comment>
<accession>A0A4R3LC41</accession>
<dbReference type="InterPro" id="IPR057253">
    <property type="entry name" value="CoiA-like_N"/>
</dbReference>
<feature type="domain" description="Competence protein CoiA-like N-terminal" evidence="1">
    <location>
        <begin position="12"/>
        <end position="52"/>
    </location>
</feature>
<reference evidence="2 3" key="1">
    <citation type="submission" date="2019-03" db="EMBL/GenBank/DDBJ databases">
        <title>Genomic Encyclopedia of Type Strains, Phase IV (KMG-IV): sequencing the most valuable type-strain genomes for metagenomic binning, comparative biology and taxonomic classification.</title>
        <authorList>
            <person name="Goeker M."/>
        </authorList>
    </citation>
    <scope>NUCLEOTIDE SEQUENCE [LARGE SCALE GENOMIC DNA]</scope>
    <source>
        <strain evidence="2 3">DSM 45707</strain>
    </source>
</reference>